<dbReference type="RefSeq" id="WP_097587439.1">
    <property type="nucleotide sequence ID" value="NZ_NWTC01000023.1"/>
</dbReference>
<evidence type="ECO:0000313" key="11">
    <source>
        <dbReference type="Proteomes" id="UP000220353"/>
    </source>
</evidence>
<evidence type="ECO:0000256" key="3">
    <source>
        <dbReference type="ARBA" id="ARBA00022722"/>
    </source>
</evidence>
<feature type="binding site" evidence="8">
    <location>
        <position position="99"/>
    </location>
    <ligand>
        <name>Mg(2+)</name>
        <dbReference type="ChEBI" id="CHEBI:18420"/>
    </ligand>
</feature>
<keyword evidence="5 8" id="KW-0378">Hydrolase</keyword>
<evidence type="ECO:0000256" key="1">
    <source>
        <dbReference type="ARBA" id="ARBA00001946"/>
    </source>
</evidence>
<sequence length="128" mass="13971">MVIDTSAVVAIAFNEPEAETYEEKVVDAPRRFMSAATVLELAIVIEARLGEAGAAELDLWLYKAGVEIVAVDAEQIAVARRAWRSYGKGRHPAGLNYGDCFSYALAKSRSEPLLYKGDDFSRTDIEAA</sequence>
<dbReference type="AlphaFoldDB" id="A0A2A6LSG3"/>
<dbReference type="Pfam" id="PF01850">
    <property type="entry name" value="PIN"/>
    <property type="match status" value="1"/>
</dbReference>
<accession>A0A2A6LSG3</accession>
<keyword evidence="8" id="KW-0800">Toxin</keyword>
<keyword evidence="6 8" id="KW-0460">Magnesium</keyword>
<dbReference type="Gene3D" id="3.40.50.1010">
    <property type="entry name" value="5'-nuclease"/>
    <property type="match status" value="1"/>
</dbReference>
<dbReference type="CDD" id="cd09871">
    <property type="entry name" value="PIN_MtVapC28-VapC30-like"/>
    <property type="match status" value="1"/>
</dbReference>
<dbReference type="PANTHER" id="PTHR33653">
    <property type="entry name" value="RIBONUCLEASE VAPC2"/>
    <property type="match status" value="1"/>
</dbReference>
<proteinExistence type="inferred from homology"/>
<evidence type="ECO:0000313" key="10">
    <source>
        <dbReference type="EMBL" id="PDT45220.1"/>
    </source>
</evidence>
<keyword evidence="4 8" id="KW-0479">Metal-binding</keyword>
<evidence type="ECO:0000256" key="5">
    <source>
        <dbReference type="ARBA" id="ARBA00022801"/>
    </source>
</evidence>
<dbReference type="SUPFAM" id="SSF88723">
    <property type="entry name" value="PIN domain-like"/>
    <property type="match status" value="1"/>
</dbReference>
<dbReference type="GO" id="GO:0090729">
    <property type="term" value="F:toxin activity"/>
    <property type="evidence" value="ECO:0007669"/>
    <property type="project" value="UniProtKB-KW"/>
</dbReference>
<dbReference type="InterPro" id="IPR022907">
    <property type="entry name" value="VapC_family"/>
</dbReference>
<dbReference type="EMBL" id="NWTC01000023">
    <property type="protein sequence ID" value="PDT45220.1"/>
    <property type="molecule type" value="Genomic_DNA"/>
</dbReference>
<dbReference type="Proteomes" id="UP000220353">
    <property type="component" value="Unassembled WGS sequence"/>
</dbReference>
<comment type="similarity">
    <text evidence="7 8">Belongs to the PINc/VapC protein family.</text>
</comment>
<name>A0A2A6LSG3_RHIFR</name>
<dbReference type="InterPro" id="IPR029060">
    <property type="entry name" value="PIN-like_dom_sf"/>
</dbReference>
<gene>
    <name evidence="8" type="primary">vapC</name>
    <name evidence="10" type="ORF">CO661_24535</name>
</gene>
<organism evidence="10 11">
    <name type="scientific">Rhizobium fredii</name>
    <name type="common">Sinorhizobium fredii</name>
    <dbReference type="NCBI Taxonomy" id="380"/>
    <lineage>
        <taxon>Bacteria</taxon>
        <taxon>Pseudomonadati</taxon>
        <taxon>Pseudomonadota</taxon>
        <taxon>Alphaproteobacteria</taxon>
        <taxon>Hyphomicrobiales</taxon>
        <taxon>Rhizobiaceae</taxon>
        <taxon>Sinorhizobium/Ensifer group</taxon>
        <taxon>Sinorhizobium</taxon>
    </lineage>
</organism>
<evidence type="ECO:0000256" key="8">
    <source>
        <dbReference type="HAMAP-Rule" id="MF_00265"/>
    </source>
</evidence>
<evidence type="ECO:0000256" key="7">
    <source>
        <dbReference type="ARBA" id="ARBA00038093"/>
    </source>
</evidence>
<dbReference type="EC" id="3.1.-.-" evidence="8"/>
<keyword evidence="3 8" id="KW-0540">Nuclease</keyword>
<dbReference type="InterPro" id="IPR050556">
    <property type="entry name" value="Type_II_TA_system_RNase"/>
</dbReference>
<keyword evidence="2 8" id="KW-1277">Toxin-antitoxin system</keyword>
<evidence type="ECO:0000256" key="6">
    <source>
        <dbReference type="ARBA" id="ARBA00022842"/>
    </source>
</evidence>
<dbReference type="GO" id="GO:0004540">
    <property type="term" value="F:RNA nuclease activity"/>
    <property type="evidence" value="ECO:0007669"/>
    <property type="project" value="InterPro"/>
</dbReference>
<evidence type="ECO:0000256" key="2">
    <source>
        <dbReference type="ARBA" id="ARBA00022649"/>
    </source>
</evidence>
<reference evidence="10 11" key="1">
    <citation type="submission" date="2017-09" db="EMBL/GenBank/DDBJ databases">
        <title>Comparative genomics of rhizobia isolated from Phaseolus vulgaris in China.</title>
        <authorList>
            <person name="Tong W."/>
        </authorList>
    </citation>
    <scope>NUCLEOTIDE SEQUENCE [LARGE SCALE GENOMIC DNA]</scope>
    <source>
        <strain evidence="10 11">PCH1</strain>
    </source>
</reference>
<evidence type="ECO:0000259" key="9">
    <source>
        <dbReference type="Pfam" id="PF01850"/>
    </source>
</evidence>
<evidence type="ECO:0000256" key="4">
    <source>
        <dbReference type="ARBA" id="ARBA00022723"/>
    </source>
</evidence>
<protein>
    <recommendedName>
        <fullName evidence="8">Ribonuclease VapC</fullName>
        <shortName evidence="8">RNase VapC</shortName>
        <ecNumber evidence="8">3.1.-.-</ecNumber>
    </recommendedName>
    <alternativeName>
        <fullName evidence="8">Toxin VapC</fullName>
    </alternativeName>
</protein>
<comment type="caution">
    <text evidence="10">The sequence shown here is derived from an EMBL/GenBank/DDBJ whole genome shotgun (WGS) entry which is preliminary data.</text>
</comment>
<dbReference type="InterPro" id="IPR002716">
    <property type="entry name" value="PIN_dom"/>
</dbReference>
<dbReference type="GO" id="GO:0000287">
    <property type="term" value="F:magnesium ion binding"/>
    <property type="evidence" value="ECO:0007669"/>
    <property type="project" value="UniProtKB-UniRule"/>
</dbReference>
<dbReference type="PANTHER" id="PTHR33653:SF1">
    <property type="entry name" value="RIBONUCLEASE VAPC2"/>
    <property type="match status" value="1"/>
</dbReference>
<dbReference type="GO" id="GO:0016787">
    <property type="term" value="F:hydrolase activity"/>
    <property type="evidence" value="ECO:0007669"/>
    <property type="project" value="UniProtKB-KW"/>
</dbReference>
<dbReference type="HAMAP" id="MF_00265">
    <property type="entry name" value="VapC_Nob1"/>
    <property type="match status" value="1"/>
</dbReference>
<comment type="function">
    <text evidence="8">Toxic component of a toxin-antitoxin (TA) system. An RNase.</text>
</comment>
<feature type="binding site" evidence="8">
    <location>
        <position position="4"/>
    </location>
    <ligand>
        <name>Mg(2+)</name>
        <dbReference type="ChEBI" id="CHEBI:18420"/>
    </ligand>
</feature>
<comment type="cofactor">
    <cofactor evidence="1 8">
        <name>Mg(2+)</name>
        <dbReference type="ChEBI" id="CHEBI:18420"/>
    </cofactor>
</comment>
<feature type="domain" description="PIN" evidence="9">
    <location>
        <begin position="1"/>
        <end position="124"/>
    </location>
</feature>